<dbReference type="SUPFAM" id="SSF52540">
    <property type="entry name" value="P-loop containing nucleoside triphosphate hydrolases"/>
    <property type="match status" value="1"/>
</dbReference>
<dbReference type="EMBL" id="AP019298">
    <property type="protein sequence ID" value="BBG96778.1"/>
    <property type="molecule type" value="Genomic_DNA"/>
</dbReference>
<reference evidence="1" key="1">
    <citation type="journal article" date="2019" name="Science">
        <title>Mutation of a bHLH transcription factor allowed almond domestication.</title>
        <authorList>
            <person name="Sanchez-Perez R."/>
            <person name="Pavan S."/>
            <person name="Mazzeo R."/>
            <person name="Moldovan C."/>
            <person name="Aiese Cigliano R."/>
            <person name="Del Cueto J."/>
            <person name="Ricciardi F."/>
            <person name="Lotti C."/>
            <person name="Ricciardi L."/>
            <person name="Dicenta F."/>
            <person name="Lopez-Marques R.L."/>
            <person name="Lindberg Moller B."/>
        </authorList>
    </citation>
    <scope>NUCLEOTIDE SEQUENCE</scope>
</reference>
<organism evidence="1">
    <name type="scientific">Prunus dulcis</name>
    <name type="common">Almond</name>
    <name type="synonym">Amygdalus dulcis</name>
    <dbReference type="NCBI Taxonomy" id="3755"/>
    <lineage>
        <taxon>Eukaryota</taxon>
        <taxon>Viridiplantae</taxon>
        <taxon>Streptophyta</taxon>
        <taxon>Embryophyta</taxon>
        <taxon>Tracheophyta</taxon>
        <taxon>Spermatophyta</taxon>
        <taxon>Magnoliopsida</taxon>
        <taxon>eudicotyledons</taxon>
        <taxon>Gunneridae</taxon>
        <taxon>Pentapetalae</taxon>
        <taxon>rosids</taxon>
        <taxon>fabids</taxon>
        <taxon>Rosales</taxon>
        <taxon>Rosaceae</taxon>
        <taxon>Amygdaloideae</taxon>
        <taxon>Amygdaleae</taxon>
        <taxon>Prunus</taxon>
    </lineage>
</organism>
<dbReference type="AlphaFoldDB" id="A0A4Y1QY66"/>
<evidence type="ECO:0000313" key="1">
    <source>
        <dbReference type="EMBL" id="BBG96778.1"/>
    </source>
</evidence>
<gene>
    <name evidence="1" type="ORF">Prudu_005692</name>
</gene>
<dbReference type="InterPro" id="IPR027417">
    <property type="entry name" value="P-loop_NTPase"/>
</dbReference>
<accession>A0A4Y1QY66</accession>
<name>A0A4Y1QY66_PRUDU</name>
<protein>
    <submittedName>
        <fullName evidence="1">Uncharacterized protein</fullName>
    </submittedName>
</protein>
<sequence>MEGFLTPMREARYPVIRSLLCLGGMGMKSQLETMNKGVHIVVANPRRLMEILKLKRMILDHRRFLTLD</sequence>
<dbReference type="Gene3D" id="3.40.50.300">
    <property type="entry name" value="P-loop containing nucleotide triphosphate hydrolases"/>
    <property type="match status" value="1"/>
</dbReference>
<proteinExistence type="predicted"/>